<evidence type="ECO:0000313" key="11">
    <source>
        <dbReference type="Proteomes" id="UP000663848"/>
    </source>
</evidence>
<reference evidence="9" key="1">
    <citation type="submission" date="2021-02" db="EMBL/GenBank/DDBJ databases">
        <authorList>
            <person name="Nowell W R."/>
        </authorList>
    </citation>
    <scope>NUCLEOTIDE SEQUENCE</scope>
</reference>
<dbReference type="Proteomes" id="UP000663862">
    <property type="component" value="Unassembled WGS sequence"/>
</dbReference>
<dbReference type="Proteomes" id="UP000663869">
    <property type="component" value="Unassembled WGS sequence"/>
</dbReference>
<evidence type="ECO:0000256" key="1">
    <source>
        <dbReference type="SAM" id="SignalP"/>
    </source>
</evidence>
<dbReference type="EMBL" id="CAJOBS010000522">
    <property type="protein sequence ID" value="CAF4594932.1"/>
    <property type="molecule type" value="Genomic_DNA"/>
</dbReference>
<feature type="chain" id="PRO_5035695129" evidence="1">
    <location>
        <begin position="24"/>
        <end position="119"/>
    </location>
</feature>
<evidence type="ECO:0000313" key="5">
    <source>
        <dbReference type="EMBL" id="CAF3378734.1"/>
    </source>
</evidence>
<dbReference type="Proteomes" id="UP000663838">
    <property type="component" value="Unassembled WGS sequence"/>
</dbReference>
<sequence>MNRIHVMLFVLVFLFCNVIFISSSSSNVCCYAIRQFQGFPCYGSIFNYNLDSSAFRFYANFSFQIHDNTADLYYFEAGLVAVVNNTYSTIYMPLECGTSFQRLLLLKYDLETKIYKQSR</sequence>
<dbReference type="EMBL" id="CAJOBO010000074">
    <property type="protein sequence ID" value="CAF4120306.1"/>
    <property type="molecule type" value="Genomic_DNA"/>
</dbReference>
<dbReference type="Proteomes" id="UP000663833">
    <property type="component" value="Unassembled WGS sequence"/>
</dbReference>
<comment type="caution">
    <text evidence="9">The sequence shown here is derived from an EMBL/GenBank/DDBJ whole genome shotgun (WGS) entry which is preliminary data.</text>
</comment>
<proteinExistence type="predicted"/>
<dbReference type="Proteomes" id="UP000663848">
    <property type="component" value="Unassembled WGS sequence"/>
</dbReference>
<evidence type="ECO:0000313" key="2">
    <source>
        <dbReference type="EMBL" id="CAF3334903.1"/>
    </source>
</evidence>
<evidence type="ECO:0000313" key="4">
    <source>
        <dbReference type="EMBL" id="CAF3346204.1"/>
    </source>
</evidence>
<evidence type="ECO:0000313" key="10">
    <source>
        <dbReference type="EMBL" id="CAF4594932.1"/>
    </source>
</evidence>
<dbReference type="Proteomes" id="UP000663873">
    <property type="component" value="Unassembled WGS sequence"/>
</dbReference>
<dbReference type="EMBL" id="CAJOBQ010000127">
    <property type="protein sequence ID" value="CAF4266343.1"/>
    <property type="molecule type" value="Genomic_DNA"/>
</dbReference>
<keyword evidence="12" id="KW-1185">Reference proteome</keyword>
<dbReference type="AlphaFoldDB" id="A0A820WXA3"/>
<dbReference type="OrthoDB" id="10551330at2759"/>
<evidence type="ECO:0000313" key="8">
    <source>
        <dbReference type="EMBL" id="CAF4266343.1"/>
    </source>
</evidence>
<evidence type="ECO:0000313" key="6">
    <source>
        <dbReference type="EMBL" id="CAF4106246.1"/>
    </source>
</evidence>
<evidence type="ECO:0000313" key="7">
    <source>
        <dbReference type="EMBL" id="CAF4120306.1"/>
    </source>
</evidence>
<protein>
    <submittedName>
        <fullName evidence="9">Uncharacterized protein</fullName>
    </submittedName>
</protein>
<dbReference type="EMBL" id="CAJNYD010001400">
    <property type="protein sequence ID" value="CAF3334903.1"/>
    <property type="molecule type" value="Genomic_DNA"/>
</dbReference>
<keyword evidence="1" id="KW-0732">Signal</keyword>
<evidence type="ECO:0000313" key="9">
    <source>
        <dbReference type="EMBL" id="CAF4521385.1"/>
    </source>
</evidence>
<dbReference type="EMBL" id="CAJOBR010000543">
    <property type="protein sequence ID" value="CAF4521385.1"/>
    <property type="molecule type" value="Genomic_DNA"/>
</dbReference>
<accession>A0A820WXA3</accession>
<dbReference type="Proteomes" id="UP000663865">
    <property type="component" value="Unassembled WGS sequence"/>
</dbReference>
<gene>
    <name evidence="5" type="ORF">FME351_LOCUS7034</name>
    <name evidence="7" type="ORF">HFQ381_LOCUS2303</name>
    <name evidence="3" type="ORF">KIK155_LOCUS3044</name>
    <name evidence="2" type="ORF">LUA448_LOCUS11558</name>
    <name evidence="9" type="ORF">QYT958_LOCUS6218</name>
    <name evidence="4" type="ORF">TIS948_LOCUS22841</name>
    <name evidence="10" type="ORF">TOA249_LOCUS10202</name>
    <name evidence="8" type="ORF">TSG867_LOCUS4043</name>
    <name evidence="6" type="ORF">UJA718_LOCUS624</name>
</gene>
<dbReference type="Proteomes" id="UP000663851">
    <property type="component" value="Unassembled WGS sequence"/>
</dbReference>
<dbReference type="EMBL" id="CAJNYU010000644">
    <property type="protein sequence ID" value="CAF3378734.1"/>
    <property type="molecule type" value="Genomic_DNA"/>
</dbReference>
<feature type="signal peptide" evidence="1">
    <location>
        <begin position="1"/>
        <end position="23"/>
    </location>
</feature>
<name>A0A820WXA3_9BILA</name>
<dbReference type="Proteomes" id="UP000663825">
    <property type="component" value="Unassembled WGS sequence"/>
</dbReference>
<evidence type="ECO:0000313" key="3">
    <source>
        <dbReference type="EMBL" id="CAF3344700.1"/>
    </source>
</evidence>
<evidence type="ECO:0000313" key="12">
    <source>
        <dbReference type="Proteomes" id="UP000663873"/>
    </source>
</evidence>
<dbReference type="EMBL" id="CAJNYV010000113">
    <property type="protein sequence ID" value="CAF3344700.1"/>
    <property type="molecule type" value="Genomic_DNA"/>
</dbReference>
<organism evidence="9 11">
    <name type="scientific">Rotaria socialis</name>
    <dbReference type="NCBI Taxonomy" id="392032"/>
    <lineage>
        <taxon>Eukaryota</taxon>
        <taxon>Metazoa</taxon>
        <taxon>Spiralia</taxon>
        <taxon>Gnathifera</taxon>
        <taxon>Rotifera</taxon>
        <taxon>Eurotatoria</taxon>
        <taxon>Bdelloidea</taxon>
        <taxon>Philodinida</taxon>
        <taxon>Philodinidae</taxon>
        <taxon>Rotaria</taxon>
    </lineage>
</organism>
<dbReference type="EMBL" id="CAJNXB010003902">
    <property type="protein sequence ID" value="CAF3346204.1"/>
    <property type="molecule type" value="Genomic_DNA"/>
</dbReference>
<dbReference type="EMBL" id="CAJOBP010000032">
    <property type="protein sequence ID" value="CAF4106246.1"/>
    <property type="molecule type" value="Genomic_DNA"/>
</dbReference>